<evidence type="ECO:0000313" key="4">
    <source>
        <dbReference type="Proteomes" id="UP001642409"/>
    </source>
</evidence>
<dbReference type="Pfam" id="PF00856">
    <property type="entry name" value="SET"/>
    <property type="match status" value="1"/>
</dbReference>
<dbReference type="CDD" id="cd20071">
    <property type="entry name" value="SET_SMYD"/>
    <property type="match status" value="1"/>
</dbReference>
<reference evidence="3 4" key="2">
    <citation type="submission" date="2024-07" db="EMBL/GenBank/DDBJ databases">
        <authorList>
            <person name="Akdeniz Z."/>
        </authorList>
    </citation>
    <scope>NUCLEOTIDE SEQUENCE [LARGE SCALE GENOMIC DNA]</scope>
</reference>
<dbReference type="Gene3D" id="2.170.270.10">
    <property type="entry name" value="SET domain"/>
    <property type="match status" value="1"/>
</dbReference>
<dbReference type="EMBL" id="CAXDID020000053">
    <property type="protein sequence ID" value="CAL6006169.1"/>
    <property type="molecule type" value="Genomic_DNA"/>
</dbReference>
<dbReference type="InterPro" id="IPR046341">
    <property type="entry name" value="SET_dom_sf"/>
</dbReference>
<organism evidence="2">
    <name type="scientific">Hexamita inflata</name>
    <dbReference type="NCBI Taxonomy" id="28002"/>
    <lineage>
        <taxon>Eukaryota</taxon>
        <taxon>Metamonada</taxon>
        <taxon>Diplomonadida</taxon>
        <taxon>Hexamitidae</taxon>
        <taxon>Hexamitinae</taxon>
        <taxon>Hexamita</taxon>
    </lineage>
</organism>
<keyword evidence="4" id="KW-1185">Reference proteome</keyword>
<accession>A0AA86NCF7</accession>
<proteinExistence type="predicted"/>
<dbReference type="GO" id="GO:0005634">
    <property type="term" value="C:nucleus"/>
    <property type="evidence" value="ECO:0007669"/>
    <property type="project" value="TreeGrafter"/>
</dbReference>
<reference evidence="2" key="1">
    <citation type="submission" date="2023-06" db="EMBL/GenBank/DDBJ databases">
        <authorList>
            <person name="Kurt Z."/>
        </authorList>
    </citation>
    <scope>NUCLEOTIDE SEQUENCE</scope>
</reference>
<dbReference type="SUPFAM" id="SSF82199">
    <property type="entry name" value="SET domain"/>
    <property type="match status" value="1"/>
</dbReference>
<dbReference type="AlphaFoldDB" id="A0AA86NCF7"/>
<evidence type="ECO:0000259" key="1">
    <source>
        <dbReference type="PROSITE" id="PS50280"/>
    </source>
</evidence>
<evidence type="ECO:0000313" key="3">
    <source>
        <dbReference type="EMBL" id="CAL6006169.1"/>
    </source>
</evidence>
<dbReference type="PROSITE" id="PS50280">
    <property type="entry name" value="SET"/>
    <property type="match status" value="1"/>
</dbReference>
<comment type="caution">
    <text evidence="2">The sequence shown here is derived from an EMBL/GenBank/DDBJ whole genome shotgun (WGS) entry which is preliminary data.</text>
</comment>
<dbReference type="PANTHER" id="PTHR12197:SF251">
    <property type="entry name" value="EG:BACR7C10.4 PROTEIN"/>
    <property type="match status" value="1"/>
</dbReference>
<evidence type="ECO:0000313" key="2">
    <source>
        <dbReference type="EMBL" id="CAI9916653.1"/>
    </source>
</evidence>
<sequence length="520" mass="59746">MSVVTLNSSFDYISIENDKHSSLQSAKHLIYDADALSNNSASATPLKNVSGAMKVNEATPFEIYPEIKSQLQCDTQQYNKWCSSQIQTYFNLAQAHLQTILAYQESGVSQPNLSAAYEFFSISKSNLNILPNISSIIALSKSQYFIPTQSFTHPSIEVFQTKYMGRGFRTTQKIKTGEVIFVENAFVFGCVKTMQKMLSLKKLIYEEEKRVLQLQNLYSGQEFKGEMLCDEHIKIISDYNAYQESECRLGCSIDIFKKIFLNVSLINHSCDSNVKIRCYGDVGIVTAKRDIEAGEELLITYKVMTYPLKRHLDAFKDVWGFTCACPFCEEFNEAKCDTIDFAIHNMTKHLEQLANGRYLNEKRVLIIEEECLKKIYQYAHNDEQKKSYVPLIIGSVYPILITGCIQYYQQYHQNDTISIVVNLINRCLSVYGFDTQDVLSNQFGNIVFYSSLLTKTLVTKWKIMKTFKLVSEDELAQLLNSIVLVYEHYEAGGKVNFNYTFKEYMENDDYSMVQYDQSEV</sequence>
<gene>
    <name evidence="3" type="ORF">HINF_LOCUS20028</name>
    <name evidence="2" type="ORF">HINF_LOCUS4298</name>
</gene>
<name>A0AA86NCF7_9EUKA</name>
<dbReference type="EMBL" id="CATOUU010000108">
    <property type="protein sequence ID" value="CAI9916653.1"/>
    <property type="molecule type" value="Genomic_DNA"/>
</dbReference>
<dbReference type="InterPro" id="IPR001214">
    <property type="entry name" value="SET_dom"/>
</dbReference>
<dbReference type="Proteomes" id="UP001642409">
    <property type="component" value="Unassembled WGS sequence"/>
</dbReference>
<dbReference type="InterPro" id="IPR050869">
    <property type="entry name" value="H3K4_H4K5_MeTrfase"/>
</dbReference>
<dbReference type="SMART" id="SM00317">
    <property type="entry name" value="SET"/>
    <property type="match status" value="1"/>
</dbReference>
<protein>
    <submittedName>
        <fullName evidence="2">SET domain-containing protein</fullName>
    </submittedName>
    <submittedName>
        <fullName evidence="3">SET_domain-containing protein</fullName>
    </submittedName>
</protein>
<feature type="domain" description="SET" evidence="1">
    <location>
        <begin position="154"/>
        <end position="302"/>
    </location>
</feature>
<dbReference type="PANTHER" id="PTHR12197">
    <property type="entry name" value="HISTONE-LYSINE N-METHYLTRANSFERASE SMYD"/>
    <property type="match status" value="1"/>
</dbReference>